<feature type="region of interest" description="Disordered" evidence="2">
    <location>
        <begin position="714"/>
        <end position="735"/>
    </location>
</feature>
<evidence type="ECO:0000256" key="1">
    <source>
        <dbReference type="SAM" id="Coils"/>
    </source>
</evidence>
<dbReference type="GeneID" id="5017214"/>
<feature type="region of interest" description="Disordered" evidence="2">
    <location>
        <begin position="1"/>
        <end position="61"/>
    </location>
</feature>
<keyword evidence="1" id="KW-0175">Coiled coil</keyword>
<dbReference type="AlphaFoldDB" id="A0BZR5"/>
<dbReference type="Proteomes" id="UP000000600">
    <property type="component" value="Unassembled WGS sequence"/>
</dbReference>
<feature type="coiled-coil region" evidence="1">
    <location>
        <begin position="154"/>
        <end position="181"/>
    </location>
</feature>
<dbReference type="OrthoDB" id="306871at2759"/>
<feature type="region of interest" description="Disordered" evidence="2">
    <location>
        <begin position="774"/>
        <end position="801"/>
    </location>
</feature>
<feature type="compositionally biased region" description="Low complexity" evidence="2">
    <location>
        <begin position="445"/>
        <end position="458"/>
    </location>
</feature>
<keyword evidence="4" id="KW-1185">Reference proteome</keyword>
<evidence type="ECO:0000313" key="4">
    <source>
        <dbReference type="Proteomes" id="UP000000600"/>
    </source>
</evidence>
<dbReference type="EMBL" id="CT868030">
    <property type="protein sequence ID" value="CAK64032.1"/>
    <property type="molecule type" value="Genomic_DNA"/>
</dbReference>
<dbReference type="eggNOG" id="ENOG502SRAI">
    <property type="taxonomic scope" value="Eukaryota"/>
</dbReference>
<gene>
    <name evidence="3" type="ORF">GSPATT00005884001</name>
</gene>
<feature type="compositionally biased region" description="Basic and acidic residues" evidence="2">
    <location>
        <begin position="33"/>
        <end position="43"/>
    </location>
</feature>
<feature type="region of interest" description="Disordered" evidence="2">
    <location>
        <begin position="117"/>
        <end position="140"/>
    </location>
</feature>
<feature type="compositionally biased region" description="Basic and acidic residues" evidence="2">
    <location>
        <begin position="420"/>
        <end position="429"/>
    </location>
</feature>
<dbReference type="HOGENOM" id="CLU_323782_0_0_1"/>
<sequence length="893" mass="104455">MAIAFKRSSLSQKEQEAKNRFYGLPPQQSSPPTKDKPQKEQKRPSQSNQQQLQIPQQQQKDGFETAYNAPSNEQIDQFYKNLENDFKQVAQKQVTMGMLVSQQELMKQQQEILMRNQQQMQQFTQQNNTNSNNNKQNSNNQGEQQMMMNLLTPINQQLQEIKQLYQQTQQSQTEIRQQLQQQNSNINFQQYDSQNNQLKQLLDTTQHNLQFLRPENLQTLQNFTNFNLQLYQDTINNLQNQIYALQNEAATSEQELHVKYKQLNDAHMVRKIQKVSQYEEETIQQLEKQINSINYEKSQQYINQKLGGFFDYEQFSQDISDLTAEASIVYSSFIDKGLDYEMYIPEYQFDSSDIEALNNKPSSILDEMKAALGITNKPPPPKPKQVQQAPVVQPIQPLGEMQKKTLKPNHLVNLPTKPIEPPKDIKFEKQQTPQDYKPIFKEPPKQQQQSGQKSQKQKPFNMEKAEFRQKPKQVEDESKKYGVIEYLQNDQSFEEPKYQISYKKKDNQEINNNYDNKTRQKQNQQLISPLKQQVEEAERIQENNVYINKPQDYKDVYNYQEVKYNYQEQVNDPKFINYDDLIYEVQQTNNFTSQEQKSGALLERLGMKQENPKNEFELIELLSRDIVKDKLVQQKQLNVQAQDMINKDKILKNQSIQIQPDQPNLQDQIAMGAQAFFQGLLTAFNQTLNQVNDGISGNAAQQARQLIKIQQQLESSEYTDTEEEEARQNQEYHQKQEKLLDNQISGSKQKPNRPAPFQNTQVLQQYTFASTFSQQQQQQQQQQQTQQQFQQPKEGGQKGVNDMKNYLNQFALSDNSQVSQNKSGTSYAGSIFRLDDSYGHKSEGQVSINEGKGNKVIQQLNMQQRGQVTKDIFKDLNQDLSDSDVPQHRQKFQ</sequence>
<evidence type="ECO:0000313" key="3">
    <source>
        <dbReference type="EMBL" id="CAK64032.1"/>
    </source>
</evidence>
<dbReference type="InParanoid" id="A0BZR5"/>
<feature type="region of interest" description="Disordered" evidence="2">
    <location>
        <begin position="402"/>
        <end position="476"/>
    </location>
</feature>
<accession>A0BZR5</accession>
<dbReference type="OMA" id="EMYIPEY"/>
<reference evidence="3 4" key="1">
    <citation type="journal article" date="2006" name="Nature">
        <title>Global trends of whole-genome duplications revealed by the ciliate Paramecium tetraurelia.</title>
        <authorList>
            <consortium name="Genoscope"/>
            <person name="Aury J.-M."/>
            <person name="Jaillon O."/>
            <person name="Duret L."/>
            <person name="Noel B."/>
            <person name="Jubin C."/>
            <person name="Porcel B.M."/>
            <person name="Segurens B."/>
            <person name="Daubin V."/>
            <person name="Anthouard V."/>
            <person name="Aiach N."/>
            <person name="Arnaiz O."/>
            <person name="Billaut A."/>
            <person name="Beisson J."/>
            <person name="Blanc I."/>
            <person name="Bouhouche K."/>
            <person name="Camara F."/>
            <person name="Duharcourt S."/>
            <person name="Guigo R."/>
            <person name="Gogendeau D."/>
            <person name="Katinka M."/>
            <person name="Keller A.-M."/>
            <person name="Kissmehl R."/>
            <person name="Klotz C."/>
            <person name="Koll F."/>
            <person name="Le Moue A."/>
            <person name="Lepere C."/>
            <person name="Malinsky S."/>
            <person name="Nowacki M."/>
            <person name="Nowak J.K."/>
            <person name="Plattner H."/>
            <person name="Poulain J."/>
            <person name="Ruiz F."/>
            <person name="Serrano V."/>
            <person name="Zagulski M."/>
            <person name="Dessen P."/>
            <person name="Betermier M."/>
            <person name="Weissenbach J."/>
            <person name="Scarpelli C."/>
            <person name="Schachter V."/>
            <person name="Sperling L."/>
            <person name="Meyer E."/>
            <person name="Cohen J."/>
            <person name="Wincker P."/>
        </authorList>
    </citation>
    <scope>NUCLEOTIDE SEQUENCE [LARGE SCALE GENOMIC DNA]</scope>
    <source>
        <strain evidence="3 4">Stock d4-2</strain>
    </source>
</reference>
<feature type="compositionally biased region" description="Low complexity" evidence="2">
    <location>
        <begin position="774"/>
        <end position="791"/>
    </location>
</feature>
<name>A0BZR5_PARTE</name>
<proteinExistence type="predicted"/>
<dbReference type="RefSeq" id="XP_001431430.1">
    <property type="nucleotide sequence ID" value="XM_001431393.1"/>
</dbReference>
<feature type="compositionally biased region" description="Basic and acidic residues" evidence="2">
    <location>
        <begin position="461"/>
        <end position="476"/>
    </location>
</feature>
<feature type="coiled-coil region" evidence="1">
    <location>
        <begin position="228"/>
        <end position="289"/>
    </location>
</feature>
<organism evidence="3 4">
    <name type="scientific">Paramecium tetraurelia</name>
    <dbReference type="NCBI Taxonomy" id="5888"/>
    <lineage>
        <taxon>Eukaryota</taxon>
        <taxon>Sar</taxon>
        <taxon>Alveolata</taxon>
        <taxon>Ciliophora</taxon>
        <taxon>Intramacronucleata</taxon>
        <taxon>Oligohymenophorea</taxon>
        <taxon>Peniculida</taxon>
        <taxon>Parameciidae</taxon>
        <taxon>Paramecium</taxon>
    </lineage>
</organism>
<evidence type="ECO:0000256" key="2">
    <source>
        <dbReference type="SAM" id="MobiDB-lite"/>
    </source>
</evidence>
<protein>
    <submittedName>
        <fullName evidence="3">Uncharacterized protein</fullName>
    </submittedName>
</protein>
<dbReference type="KEGG" id="ptm:GSPATT00005884001"/>
<feature type="region of interest" description="Disordered" evidence="2">
    <location>
        <begin position="874"/>
        <end position="893"/>
    </location>
</feature>
<feature type="compositionally biased region" description="Basic and acidic residues" evidence="2">
    <location>
        <begin position="726"/>
        <end position="735"/>
    </location>
</feature>
<feature type="compositionally biased region" description="Low complexity" evidence="2">
    <location>
        <begin position="44"/>
        <end position="60"/>
    </location>
</feature>